<feature type="domain" description="Fibronectin type-III" evidence="9">
    <location>
        <begin position="1043"/>
        <end position="1165"/>
    </location>
</feature>
<evidence type="ECO:0000259" key="9">
    <source>
        <dbReference type="PROSITE" id="PS50853"/>
    </source>
</evidence>
<organism evidence="10 11">
    <name type="scientific">Plectus sambesii</name>
    <dbReference type="NCBI Taxonomy" id="2011161"/>
    <lineage>
        <taxon>Eukaryota</taxon>
        <taxon>Metazoa</taxon>
        <taxon>Ecdysozoa</taxon>
        <taxon>Nematoda</taxon>
        <taxon>Chromadorea</taxon>
        <taxon>Plectida</taxon>
        <taxon>Plectina</taxon>
        <taxon>Plectoidea</taxon>
        <taxon>Plectidae</taxon>
        <taxon>Plectus</taxon>
    </lineage>
</organism>
<feature type="transmembrane region" description="Helical" evidence="7">
    <location>
        <begin position="1262"/>
        <end position="1286"/>
    </location>
</feature>
<dbReference type="Pfam" id="PF08205">
    <property type="entry name" value="C2-set_2"/>
    <property type="match status" value="1"/>
</dbReference>
<name>A0A914VPW4_9BILA</name>
<keyword evidence="3" id="KW-1015">Disulfide bond</keyword>
<sequence>MDPDYHDGHVDCAVVRTSGQREADCSSRSTAALSQSKRERCDAVDDQYDECVCRASAQMFAVKHNSRRPLWRPEELASPLARPTMRGRRRKGVKDARNEPTDGRADLAGVLSAYLPPDQAIIDSDSGGPFVVHPAGLARRCFLSIRGPRHERPTCTPDGPCAGGAHLCAAGRTVRWAGVRLLIPDRDDLGGVATPRPLRRPTSVRLRLGRPSTEARPCRLTEQCVSVRLLIRLSPRRDDSTRMCAREKATHLHSSLTLPSPHPFNWRAIAITHNGTLSGGVNPAAAADHREAVAALFPSTHVAASIEGLLFEDTLRSHCTAEDMYFCVADADDSAFTSQPKQTPYYVTEGEQGPVLDCSVAGRYAVDKQNYELKWTKVLAGTPTLITLGDRNYFGNDYELMQSASEGSYSLRIKKVNFTNDNGEFFCSLSVIDASKQFTARRAVVVVLVRPDPPEISDQLPVAANEGDLVHTTCQSHNGNPPPLFKWLFNNKTEVPDDWQHVTNASKPDQASSSRLEWRATPTENGAFLVCQIWNQAIGPNGAWLEVETRRISVMYKPRVTVGPVEQYNVEDGQRAKLTCTADANPEPAQYVWEQVGGTERWETKDKEFVAEKRHAGEYKCRATNSIGVGDSSLTLNVLYAPIVKVHPILNPAEGDDVVLQCDVDANPPADSVMWEGPNGANAKGPKLELSDVTRQAAGNYTCTAKNMLTLYSARSGSIPRTGTGITVVDIRHKPGQGIITPSKSPVVVGDEVTLRCSADDQGSPKAQYRWASPGKDFDSNSISAYTIAKAQLTDAGEYRCLPWNDVGSGEPGNFTLQVIEPARLTRLLALEKLLIAGEEGPTLECAAQGHPAPNISWFKDQLPIVTDGHYQVETVLGSTNCDRNERCSYPVTGRLRWTSAVRWNDKGQYSCQAFNGAGEPHKSDTIVRVDHAPVILNDRYPNEALAAVDVGSTAVIVCHVSARPDPTFRWYRNSEEITTSGRYFIRPGANGNNSTRDDYESLLEIRDTTDTDLGAYMCKAVNGRGDPAEVTIKLQPKTKPQSPSDIEMFSSSYNWMMVGWAPGFDGGDAQSFQLEYRQVNPWTGRADPDTIKSVKLRQENMTVTFVTGKPTLKRAIAEDSVRSFVVHNITGLTPLNTYFFRVMAMNSLGDTDWTELSTATTQDVPTHLRIPKPEGATYHSDTKKLLFEPSKTPDDYCLMVYVQMSSQPWHSVDCKESAQPVTDLVGSADNMRVRFCRKAAPFVCSEPADVLVASSLSAVPWSVIVPVALLVLALIVIVGIIGLCCRMRTSGPPAKKAAKRKQTSKNDYEAESSERARPKVSGPFPTAEPVDKTLTVHGSQADSGVFTMGSQFNGQQQHTQLFNPNGAYDTHGHSYTNGALRSSFEDGVDRWGSAADPYEYANDPYGNVYGADYGDGYGTTPAAGNGGYYDPYGNPQGMVDLNPAGTVGPDYDDDASSFSTPNSRRVMREIIV</sequence>
<dbReference type="InterPro" id="IPR036179">
    <property type="entry name" value="Ig-like_dom_sf"/>
</dbReference>
<dbReference type="SUPFAM" id="SSF48726">
    <property type="entry name" value="Immunoglobulin"/>
    <property type="match status" value="7"/>
</dbReference>
<dbReference type="SMART" id="SM00060">
    <property type="entry name" value="FN3"/>
    <property type="match status" value="1"/>
</dbReference>
<dbReference type="InterPro" id="IPR003599">
    <property type="entry name" value="Ig_sub"/>
</dbReference>
<feature type="domain" description="Ig-like" evidence="8">
    <location>
        <begin position="942"/>
        <end position="1032"/>
    </location>
</feature>
<dbReference type="InterPro" id="IPR056069">
    <property type="entry name" value="DUF7652"/>
</dbReference>
<dbReference type="GO" id="GO:0005886">
    <property type="term" value="C:plasma membrane"/>
    <property type="evidence" value="ECO:0007669"/>
    <property type="project" value="TreeGrafter"/>
</dbReference>
<evidence type="ECO:0000256" key="7">
    <source>
        <dbReference type="SAM" id="Phobius"/>
    </source>
</evidence>
<keyword evidence="10" id="KW-1185">Reference proteome</keyword>
<evidence type="ECO:0000256" key="2">
    <source>
        <dbReference type="ARBA" id="ARBA00023136"/>
    </source>
</evidence>
<keyword evidence="7" id="KW-1133">Transmembrane helix</keyword>
<evidence type="ECO:0000259" key="8">
    <source>
        <dbReference type="PROSITE" id="PS50835"/>
    </source>
</evidence>
<dbReference type="Pfam" id="PF24665">
    <property type="entry name" value="DUF7652"/>
    <property type="match status" value="1"/>
</dbReference>
<dbReference type="CDD" id="cd00063">
    <property type="entry name" value="FN3"/>
    <property type="match status" value="1"/>
</dbReference>
<feature type="domain" description="Ig-like" evidence="8">
    <location>
        <begin position="340"/>
        <end position="439"/>
    </location>
</feature>
<protein>
    <submittedName>
        <fullName evidence="11">Uncharacterized protein</fullName>
    </submittedName>
</protein>
<feature type="domain" description="Ig-like" evidence="8">
    <location>
        <begin position="735"/>
        <end position="801"/>
    </location>
</feature>
<dbReference type="InterPro" id="IPR051275">
    <property type="entry name" value="Cell_adhesion_signaling"/>
</dbReference>
<proteinExistence type="predicted"/>
<evidence type="ECO:0000256" key="4">
    <source>
        <dbReference type="ARBA" id="ARBA00023180"/>
    </source>
</evidence>
<dbReference type="InterPro" id="IPR013162">
    <property type="entry name" value="CD80_C2-set"/>
</dbReference>
<dbReference type="SUPFAM" id="SSF49265">
    <property type="entry name" value="Fibronectin type III"/>
    <property type="match status" value="1"/>
</dbReference>
<keyword evidence="5" id="KW-0393">Immunoglobulin domain</keyword>
<evidence type="ECO:0000313" key="10">
    <source>
        <dbReference type="Proteomes" id="UP000887566"/>
    </source>
</evidence>
<dbReference type="Pfam" id="PF13927">
    <property type="entry name" value="Ig_3"/>
    <property type="match status" value="4"/>
</dbReference>
<evidence type="ECO:0000256" key="5">
    <source>
        <dbReference type="ARBA" id="ARBA00023319"/>
    </source>
</evidence>
<dbReference type="InterPro" id="IPR003961">
    <property type="entry name" value="FN3_dom"/>
</dbReference>
<evidence type="ECO:0000256" key="1">
    <source>
        <dbReference type="ARBA" id="ARBA00004479"/>
    </source>
</evidence>
<accession>A0A914VPW4</accession>
<dbReference type="InterPro" id="IPR013783">
    <property type="entry name" value="Ig-like_fold"/>
</dbReference>
<keyword evidence="2 7" id="KW-0472">Membrane</keyword>
<dbReference type="PANTHER" id="PTHR11640">
    <property type="entry name" value="NEPHRIN"/>
    <property type="match status" value="1"/>
</dbReference>
<dbReference type="GO" id="GO:0005911">
    <property type="term" value="C:cell-cell junction"/>
    <property type="evidence" value="ECO:0007669"/>
    <property type="project" value="TreeGrafter"/>
</dbReference>
<dbReference type="PROSITE" id="PS50835">
    <property type="entry name" value="IG_LIKE"/>
    <property type="match status" value="7"/>
</dbReference>
<dbReference type="GO" id="GO:0050839">
    <property type="term" value="F:cell adhesion molecule binding"/>
    <property type="evidence" value="ECO:0007669"/>
    <property type="project" value="TreeGrafter"/>
</dbReference>
<feature type="domain" description="Ig-like" evidence="8">
    <location>
        <begin position="558"/>
        <end position="637"/>
    </location>
</feature>
<dbReference type="SMART" id="SM00408">
    <property type="entry name" value="IGc2"/>
    <property type="match status" value="5"/>
</dbReference>
<dbReference type="PANTHER" id="PTHR11640:SF134">
    <property type="entry name" value="ECHINOID, ISOFORM A-RELATED"/>
    <property type="match status" value="1"/>
</dbReference>
<dbReference type="CDD" id="cd00096">
    <property type="entry name" value="Ig"/>
    <property type="match status" value="1"/>
</dbReference>
<feature type="compositionally biased region" description="Basic and acidic residues" evidence="6">
    <location>
        <begin position="1305"/>
        <end position="1318"/>
    </location>
</feature>
<keyword evidence="7" id="KW-0812">Transmembrane</keyword>
<evidence type="ECO:0000256" key="6">
    <source>
        <dbReference type="SAM" id="MobiDB-lite"/>
    </source>
</evidence>
<reference evidence="11" key="1">
    <citation type="submission" date="2022-11" db="UniProtKB">
        <authorList>
            <consortium name="WormBaseParasite"/>
        </authorList>
    </citation>
    <scope>IDENTIFICATION</scope>
</reference>
<feature type="domain" description="Ig-like" evidence="8">
    <location>
        <begin position="642"/>
        <end position="720"/>
    </location>
</feature>
<evidence type="ECO:0000256" key="3">
    <source>
        <dbReference type="ARBA" id="ARBA00023157"/>
    </source>
</evidence>
<dbReference type="GO" id="GO:0098609">
    <property type="term" value="P:cell-cell adhesion"/>
    <property type="evidence" value="ECO:0007669"/>
    <property type="project" value="TreeGrafter"/>
</dbReference>
<comment type="subcellular location">
    <subcellularLocation>
        <location evidence="1">Membrane</location>
        <topology evidence="1">Single-pass type I membrane protein</topology>
    </subcellularLocation>
</comment>
<dbReference type="Gene3D" id="2.60.40.10">
    <property type="entry name" value="Immunoglobulins"/>
    <property type="match status" value="8"/>
</dbReference>
<dbReference type="Proteomes" id="UP000887566">
    <property type="component" value="Unplaced"/>
</dbReference>
<feature type="domain" description="Ig-like" evidence="8">
    <location>
        <begin position="454"/>
        <end position="553"/>
    </location>
</feature>
<dbReference type="Pfam" id="PF13895">
    <property type="entry name" value="Ig_2"/>
    <property type="match status" value="1"/>
</dbReference>
<dbReference type="PROSITE" id="PS50853">
    <property type="entry name" value="FN3"/>
    <property type="match status" value="1"/>
</dbReference>
<evidence type="ECO:0000313" key="11">
    <source>
        <dbReference type="WBParaSite" id="PSAMB.scaffold2333size23815.g17470.t1"/>
    </source>
</evidence>
<dbReference type="WBParaSite" id="PSAMB.scaffold2333size23815.g17470.t1">
    <property type="protein sequence ID" value="PSAMB.scaffold2333size23815.g17470.t1"/>
    <property type="gene ID" value="PSAMB.scaffold2333size23815.g17470"/>
</dbReference>
<keyword evidence="4" id="KW-0325">Glycoprotein</keyword>
<dbReference type="InterPro" id="IPR036116">
    <property type="entry name" value="FN3_sf"/>
</dbReference>
<dbReference type="InterPro" id="IPR003598">
    <property type="entry name" value="Ig_sub2"/>
</dbReference>
<dbReference type="InterPro" id="IPR007110">
    <property type="entry name" value="Ig-like_dom"/>
</dbReference>
<dbReference type="SMART" id="SM00409">
    <property type="entry name" value="IG"/>
    <property type="match status" value="6"/>
</dbReference>
<feature type="region of interest" description="Disordered" evidence="6">
    <location>
        <begin position="1292"/>
        <end position="1330"/>
    </location>
</feature>
<feature type="domain" description="Ig-like" evidence="8">
    <location>
        <begin position="822"/>
        <end position="928"/>
    </location>
</feature>